<keyword evidence="3 7" id="KW-0812">Transmembrane</keyword>
<dbReference type="PROSITE" id="PS50850">
    <property type="entry name" value="MFS"/>
    <property type="match status" value="1"/>
</dbReference>
<evidence type="ECO:0000256" key="3">
    <source>
        <dbReference type="ARBA" id="ARBA00022692"/>
    </source>
</evidence>
<evidence type="ECO:0000259" key="8">
    <source>
        <dbReference type="PROSITE" id="PS50850"/>
    </source>
</evidence>
<evidence type="ECO:0000256" key="7">
    <source>
        <dbReference type="SAM" id="Phobius"/>
    </source>
</evidence>
<dbReference type="Pfam" id="PF07690">
    <property type="entry name" value="MFS_1"/>
    <property type="match status" value="1"/>
</dbReference>
<dbReference type="SUPFAM" id="SSF103473">
    <property type="entry name" value="MFS general substrate transporter"/>
    <property type="match status" value="1"/>
</dbReference>
<feature type="transmembrane region" description="Helical" evidence="7">
    <location>
        <begin position="174"/>
        <end position="194"/>
    </location>
</feature>
<gene>
    <name evidence="9" type="ORF">P280DRAFT_398841</name>
</gene>
<evidence type="ECO:0000313" key="9">
    <source>
        <dbReference type="EMBL" id="KAF2641277.1"/>
    </source>
</evidence>
<proteinExistence type="predicted"/>
<feature type="transmembrane region" description="Helical" evidence="7">
    <location>
        <begin position="114"/>
        <end position="136"/>
    </location>
</feature>
<feature type="transmembrane region" description="Helical" evidence="7">
    <location>
        <begin position="277"/>
        <end position="294"/>
    </location>
</feature>
<feature type="transmembrane region" description="Helical" evidence="7">
    <location>
        <begin position="314"/>
        <end position="332"/>
    </location>
</feature>
<evidence type="ECO:0000256" key="6">
    <source>
        <dbReference type="SAM" id="MobiDB-lite"/>
    </source>
</evidence>
<evidence type="ECO:0000256" key="1">
    <source>
        <dbReference type="ARBA" id="ARBA00004141"/>
    </source>
</evidence>
<dbReference type="GO" id="GO:0016020">
    <property type="term" value="C:membrane"/>
    <property type="evidence" value="ECO:0007669"/>
    <property type="project" value="UniProtKB-SubCell"/>
</dbReference>
<dbReference type="EMBL" id="MU006783">
    <property type="protein sequence ID" value="KAF2641277.1"/>
    <property type="molecule type" value="Genomic_DNA"/>
</dbReference>
<comment type="subcellular location">
    <subcellularLocation>
        <location evidence="1">Membrane</location>
        <topology evidence="1">Multi-pass membrane protein</topology>
    </subcellularLocation>
</comment>
<keyword evidence="10" id="KW-1185">Reference proteome</keyword>
<dbReference type="OrthoDB" id="2962993at2759"/>
<keyword evidence="2" id="KW-0813">Transport</keyword>
<feature type="transmembrane region" description="Helical" evidence="7">
    <location>
        <begin position="142"/>
        <end position="162"/>
    </location>
</feature>
<keyword evidence="5 7" id="KW-0472">Membrane</keyword>
<sequence length="494" mass="54234">MSDSDKDFGVSGAGDPTKSVDDETEGQLEEVDPVAEGRLVRKLDLHLVPVVMLLYLLSFLDRVNIGNARLYGLEADLGLNAQQWQVAISILFVTYILSEVPSNLVLKKLRPSRWIAFITIAWGIIAALTGVVHNYGGLVACRILLGAVEGGLFPGLAVYLTLFYTKRELALRIGYLFVSAALAGACGGLLAFAIGHMDGVSGQRGWRWILIIEGLPTFVLGVATIWALPDNPVHAYFLSPKEKTLAASRLTRQTGYTAKAAEFHWEDVMKCVKDWKVWAFCFAQFGCDTMLYGYSTFLPTIIKGIQPTASSALIQVYTIPCYALGAITYLIVARLSDHQQKRGLYAVLFGLVSIVGYAMLMSDTNSAVHYAGCFLVAMGLYVNVGLPLAWLPTNSPRYGKRTTAIGLQLTIGNCAGIMSSFLYPSKEGPRYIRGHAVTMAMVAFASLVYAFMWWYFAMVNKKRARGDEDHTIEGMTSEDIAELGDDSPRFVYTI</sequence>
<dbReference type="InterPro" id="IPR036259">
    <property type="entry name" value="MFS_trans_sf"/>
</dbReference>
<feature type="transmembrane region" description="Helical" evidence="7">
    <location>
        <begin position="367"/>
        <end position="391"/>
    </location>
</feature>
<organism evidence="9 10">
    <name type="scientific">Massarina eburnea CBS 473.64</name>
    <dbReference type="NCBI Taxonomy" id="1395130"/>
    <lineage>
        <taxon>Eukaryota</taxon>
        <taxon>Fungi</taxon>
        <taxon>Dikarya</taxon>
        <taxon>Ascomycota</taxon>
        <taxon>Pezizomycotina</taxon>
        <taxon>Dothideomycetes</taxon>
        <taxon>Pleosporomycetidae</taxon>
        <taxon>Pleosporales</taxon>
        <taxon>Massarineae</taxon>
        <taxon>Massarinaceae</taxon>
        <taxon>Massarina</taxon>
    </lineage>
</organism>
<dbReference type="FunFam" id="1.20.1250.20:FF:000034">
    <property type="entry name" value="MFS general substrate transporter"/>
    <property type="match status" value="1"/>
</dbReference>
<feature type="transmembrane region" description="Helical" evidence="7">
    <location>
        <begin position="83"/>
        <end position="102"/>
    </location>
</feature>
<dbReference type="PANTHER" id="PTHR43791">
    <property type="entry name" value="PERMEASE-RELATED"/>
    <property type="match status" value="1"/>
</dbReference>
<dbReference type="GO" id="GO:0022857">
    <property type="term" value="F:transmembrane transporter activity"/>
    <property type="evidence" value="ECO:0007669"/>
    <property type="project" value="InterPro"/>
</dbReference>
<protein>
    <submittedName>
        <fullName evidence="9">MFS general substrate transporter</fullName>
    </submittedName>
</protein>
<dbReference type="FunFam" id="1.20.1250.20:FF:000068">
    <property type="entry name" value="MFS general substrate transporter"/>
    <property type="match status" value="1"/>
</dbReference>
<feature type="transmembrane region" description="Helical" evidence="7">
    <location>
        <begin position="435"/>
        <end position="456"/>
    </location>
</feature>
<dbReference type="InterPro" id="IPR020846">
    <property type="entry name" value="MFS_dom"/>
</dbReference>
<dbReference type="AlphaFoldDB" id="A0A6A6S1Q3"/>
<feature type="region of interest" description="Disordered" evidence="6">
    <location>
        <begin position="1"/>
        <end position="28"/>
    </location>
</feature>
<accession>A0A6A6S1Q3</accession>
<dbReference type="Proteomes" id="UP000799753">
    <property type="component" value="Unassembled WGS sequence"/>
</dbReference>
<feature type="domain" description="Major facilitator superfamily (MFS) profile" evidence="8">
    <location>
        <begin position="47"/>
        <end position="463"/>
    </location>
</feature>
<dbReference type="PANTHER" id="PTHR43791:SF91">
    <property type="entry name" value="MAJOR FACILITATOR SUPERFAMILY (MFS) PROFILE DOMAIN-CONTAINING PROTEIN-RELATED"/>
    <property type="match status" value="1"/>
</dbReference>
<evidence type="ECO:0000313" key="10">
    <source>
        <dbReference type="Proteomes" id="UP000799753"/>
    </source>
</evidence>
<dbReference type="Gene3D" id="1.20.1250.20">
    <property type="entry name" value="MFS general substrate transporter like domains"/>
    <property type="match status" value="2"/>
</dbReference>
<evidence type="ECO:0000256" key="5">
    <source>
        <dbReference type="ARBA" id="ARBA00023136"/>
    </source>
</evidence>
<evidence type="ECO:0000256" key="4">
    <source>
        <dbReference type="ARBA" id="ARBA00022989"/>
    </source>
</evidence>
<feature type="transmembrane region" description="Helical" evidence="7">
    <location>
        <begin position="344"/>
        <end position="361"/>
    </location>
</feature>
<evidence type="ECO:0000256" key="2">
    <source>
        <dbReference type="ARBA" id="ARBA00022448"/>
    </source>
</evidence>
<reference evidence="9" key="1">
    <citation type="journal article" date="2020" name="Stud. Mycol.">
        <title>101 Dothideomycetes genomes: a test case for predicting lifestyles and emergence of pathogens.</title>
        <authorList>
            <person name="Haridas S."/>
            <person name="Albert R."/>
            <person name="Binder M."/>
            <person name="Bloem J."/>
            <person name="Labutti K."/>
            <person name="Salamov A."/>
            <person name="Andreopoulos B."/>
            <person name="Baker S."/>
            <person name="Barry K."/>
            <person name="Bills G."/>
            <person name="Bluhm B."/>
            <person name="Cannon C."/>
            <person name="Castanera R."/>
            <person name="Culley D."/>
            <person name="Daum C."/>
            <person name="Ezra D."/>
            <person name="Gonzalez J."/>
            <person name="Henrissat B."/>
            <person name="Kuo A."/>
            <person name="Liang C."/>
            <person name="Lipzen A."/>
            <person name="Lutzoni F."/>
            <person name="Magnuson J."/>
            <person name="Mondo S."/>
            <person name="Nolan M."/>
            <person name="Ohm R."/>
            <person name="Pangilinan J."/>
            <person name="Park H.-J."/>
            <person name="Ramirez L."/>
            <person name="Alfaro M."/>
            <person name="Sun H."/>
            <person name="Tritt A."/>
            <person name="Yoshinaga Y."/>
            <person name="Zwiers L.-H."/>
            <person name="Turgeon B."/>
            <person name="Goodwin S."/>
            <person name="Spatafora J."/>
            <person name="Crous P."/>
            <person name="Grigoriev I."/>
        </authorList>
    </citation>
    <scope>NUCLEOTIDE SEQUENCE</scope>
    <source>
        <strain evidence="9">CBS 473.64</strain>
    </source>
</reference>
<feature type="transmembrane region" description="Helical" evidence="7">
    <location>
        <begin position="403"/>
        <end position="423"/>
    </location>
</feature>
<keyword evidence="4 7" id="KW-1133">Transmembrane helix</keyword>
<feature type="transmembrane region" description="Helical" evidence="7">
    <location>
        <begin position="206"/>
        <end position="228"/>
    </location>
</feature>
<name>A0A6A6S1Q3_9PLEO</name>
<dbReference type="InterPro" id="IPR011701">
    <property type="entry name" value="MFS"/>
</dbReference>